<comment type="caution">
    <text evidence="3">The sequence shown here is derived from an EMBL/GenBank/DDBJ whole genome shotgun (WGS) entry which is preliminary data.</text>
</comment>
<dbReference type="RefSeq" id="WP_227773474.1">
    <property type="nucleotide sequence ID" value="NZ_BAABKX010000018.1"/>
</dbReference>
<evidence type="ECO:0000259" key="2">
    <source>
        <dbReference type="PROSITE" id="PS50110"/>
    </source>
</evidence>
<protein>
    <recommendedName>
        <fullName evidence="2">Response regulatory domain-containing protein</fullName>
    </recommendedName>
</protein>
<dbReference type="GO" id="GO:0000160">
    <property type="term" value="P:phosphorelay signal transduction system"/>
    <property type="evidence" value="ECO:0007669"/>
    <property type="project" value="InterPro"/>
</dbReference>
<accession>A0AAV3UNE3</accession>
<name>A0AAV3UNE3_9EURY</name>
<dbReference type="PROSITE" id="PS50110">
    <property type="entry name" value="RESPONSE_REGULATORY"/>
    <property type="match status" value="1"/>
</dbReference>
<feature type="modified residue" description="4-aspartylphosphate" evidence="1">
    <location>
        <position position="56"/>
    </location>
</feature>
<keyword evidence="4" id="KW-1185">Reference proteome</keyword>
<dbReference type="AlphaFoldDB" id="A0AAV3UNE3"/>
<sequence length="126" mass="13957">MGEAALILALGKRERNLELLAGLLENGGYDVEIATSMDEFDELLSVRDDVALAVLDVDGFTEDIWKRCEQLNNRDIPMLVLAAQIPPAMRQKAVSRGAQTILEKPVDKADLQATIRGLMEYIRMNG</sequence>
<dbReference type="InterPro" id="IPR001789">
    <property type="entry name" value="Sig_transdc_resp-reg_receiver"/>
</dbReference>
<dbReference type="Pfam" id="PF00072">
    <property type="entry name" value="Response_reg"/>
    <property type="match status" value="1"/>
</dbReference>
<proteinExistence type="predicted"/>
<evidence type="ECO:0000313" key="3">
    <source>
        <dbReference type="EMBL" id="GAA5059991.1"/>
    </source>
</evidence>
<dbReference type="Gene3D" id="3.40.50.2300">
    <property type="match status" value="1"/>
</dbReference>
<gene>
    <name evidence="3" type="ORF">GCM10025751_44640</name>
</gene>
<dbReference type="GeneID" id="68613673"/>
<evidence type="ECO:0000313" key="4">
    <source>
        <dbReference type="Proteomes" id="UP001501729"/>
    </source>
</evidence>
<reference evidence="3 4" key="1">
    <citation type="journal article" date="2019" name="Int. J. Syst. Evol. Microbiol.">
        <title>The Global Catalogue of Microorganisms (GCM) 10K type strain sequencing project: providing services to taxonomists for standard genome sequencing and annotation.</title>
        <authorList>
            <consortium name="The Broad Institute Genomics Platform"/>
            <consortium name="The Broad Institute Genome Sequencing Center for Infectious Disease"/>
            <person name="Wu L."/>
            <person name="Ma J."/>
        </authorList>
    </citation>
    <scope>NUCLEOTIDE SEQUENCE [LARGE SCALE GENOMIC DNA]</scope>
    <source>
        <strain evidence="3 4">JCM 17504</strain>
    </source>
</reference>
<keyword evidence="1" id="KW-0597">Phosphoprotein</keyword>
<dbReference type="SUPFAM" id="SSF52172">
    <property type="entry name" value="CheY-like"/>
    <property type="match status" value="1"/>
</dbReference>
<dbReference type="EMBL" id="BAABKX010000018">
    <property type="protein sequence ID" value="GAA5059991.1"/>
    <property type="molecule type" value="Genomic_DNA"/>
</dbReference>
<dbReference type="Proteomes" id="UP001501729">
    <property type="component" value="Unassembled WGS sequence"/>
</dbReference>
<organism evidence="3 4">
    <name type="scientific">Haladaptatus pallidirubidus</name>
    <dbReference type="NCBI Taxonomy" id="1008152"/>
    <lineage>
        <taxon>Archaea</taxon>
        <taxon>Methanobacteriati</taxon>
        <taxon>Methanobacteriota</taxon>
        <taxon>Stenosarchaea group</taxon>
        <taxon>Halobacteria</taxon>
        <taxon>Halobacteriales</taxon>
        <taxon>Haladaptataceae</taxon>
        <taxon>Haladaptatus</taxon>
    </lineage>
</organism>
<evidence type="ECO:0000256" key="1">
    <source>
        <dbReference type="PROSITE-ProRule" id="PRU00169"/>
    </source>
</evidence>
<feature type="domain" description="Response regulatory" evidence="2">
    <location>
        <begin position="6"/>
        <end position="119"/>
    </location>
</feature>
<dbReference type="InterPro" id="IPR011006">
    <property type="entry name" value="CheY-like_superfamily"/>
</dbReference>